<dbReference type="Pfam" id="PF13619">
    <property type="entry name" value="KTSC"/>
    <property type="match status" value="1"/>
</dbReference>
<evidence type="ECO:0000313" key="2">
    <source>
        <dbReference type="EMBL" id="MBI1685193.1"/>
    </source>
</evidence>
<dbReference type="RefSeq" id="WP_198577097.1">
    <property type="nucleotide sequence ID" value="NZ_JADWOX010000011.1"/>
</dbReference>
<organism evidence="2 3">
    <name type="scientific">Caulobacter hibisci</name>
    <dbReference type="NCBI Taxonomy" id="2035993"/>
    <lineage>
        <taxon>Bacteria</taxon>
        <taxon>Pseudomonadati</taxon>
        <taxon>Pseudomonadota</taxon>
        <taxon>Alphaproteobacteria</taxon>
        <taxon>Caulobacterales</taxon>
        <taxon>Caulobacteraceae</taxon>
        <taxon>Caulobacter</taxon>
    </lineage>
</organism>
<gene>
    <name evidence="2" type="ORF">I4Q42_16100</name>
</gene>
<protein>
    <submittedName>
        <fullName evidence="2">KTSC domain-containing protein</fullName>
    </submittedName>
</protein>
<proteinExistence type="predicted"/>
<dbReference type="EMBL" id="JADWOX010000011">
    <property type="protein sequence ID" value="MBI1685193.1"/>
    <property type="molecule type" value="Genomic_DNA"/>
</dbReference>
<keyword evidence="3" id="KW-1185">Reference proteome</keyword>
<comment type="caution">
    <text evidence="2">The sequence shown here is derived from an EMBL/GenBank/DDBJ whole genome shotgun (WGS) entry which is preliminary data.</text>
</comment>
<dbReference type="InterPro" id="IPR025309">
    <property type="entry name" value="KTSC_dom"/>
</dbReference>
<sequence length="76" mass="8296">MPPAVIRACIYEARSQILTITFVSGRSCAYLGVPAALAEDLERALAKGPFFNSRIRDRYPARAVEPGTEVSGRPPF</sequence>
<evidence type="ECO:0000313" key="3">
    <source>
        <dbReference type="Proteomes" id="UP000639859"/>
    </source>
</evidence>
<accession>A0ABS0T000</accession>
<feature type="domain" description="KTSC" evidence="1">
    <location>
        <begin position="5"/>
        <end position="59"/>
    </location>
</feature>
<name>A0ABS0T000_9CAUL</name>
<reference evidence="2 3" key="1">
    <citation type="submission" date="2020-11" db="EMBL/GenBank/DDBJ databases">
        <title>genome sequence of strain KACC 18849.</title>
        <authorList>
            <person name="Gao J."/>
            <person name="Zhang X."/>
        </authorList>
    </citation>
    <scope>NUCLEOTIDE SEQUENCE [LARGE SCALE GENOMIC DNA]</scope>
    <source>
        <strain evidence="2 3">KACC 18849</strain>
    </source>
</reference>
<evidence type="ECO:0000259" key="1">
    <source>
        <dbReference type="Pfam" id="PF13619"/>
    </source>
</evidence>
<dbReference type="Proteomes" id="UP000639859">
    <property type="component" value="Unassembled WGS sequence"/>
</dbReference>